<sequence>MEPATVKMIDQIFSDMAKKYILSREELRAKYREAGKNLLFVHEICECSEKREMRLRFPEVERAETYNARFLIGELIEEALKQRFKNEGDHVYAEHSIS</sequence>
<organism evidence="1 2">
    <name type="scientific">Candidatus Terraquivivens tikiterensis</name>
    <dbReference type="NCBI Taxonomy" id="1980982"/>
    <lineage>
        <taxon>Archaea</taxon>
        <taxon>Nitrososphaerota</taxon>
        <taxon>Candidatus Wolframiiraptoraceae</taxon>
        <taxon>Candidatus Terraquivivens</taxon>
    </lineage>
</organism>
<dbReference type="Gene3D" id="3.90.320.10">
    <property type="match status" value="1"/>
</dbReference>
<evidence type="ECO:0000313" key="2">
    <source>
        <dbReference type="Proteomes" id="UP000244066"/>
    </source>
</evidence>
<comment type="caution">
    <text evidence="1">The sequence shown here is derived from an EMBL/GenBank/DDBJ whole genome shotgun (WGS) entry which is preliminary data.</text>
</comment>
<accession>A0A2R7Y9J5</accession>
<dbReference type="InterPro" id="IPR011604">
    <property type="entry name" value="PDDEXK-like_dom_sf"/>
</dbReference>
<name>A0A2R7Y9J5_9ARCH</name>
<gene>
    <name evidence="1" type="ORF">B9J98_00960</name>
</gene>
<protein>
    <submittedName>
        <fullName evidence="1">Uncharacterized protein</fullName>
    </submittedName>
</protein>
<dbReference type="Proteomes" id="UP000244066">
    <property type="component" value="Unassembled WGS sequence"/>
</dbReference>
<reference evidence="1 2" key="1">
    <citation type="submission" date="2017-04" db="EMBL/GenBank/DDBJ databases">
        <title>Draft Aigarchaeota genome from a New Zealand hot spring.</title>
        <authorList>
            <person name="Reysenbach A.-L."/>
            <person name="Donaho J.A."/>
            <person name="Gerhart J."/>
            <person name="Kelley J.F."/>
            <person name="Kouba K."/>
            <person name="Podar M."/>
            <person name="Stott M."/>
        </authorList>
    </citation>
    <scope>NUCLEOTIDE SEQUENCE [LARGE SCALE GENOMIC DNA]</scope>
    <source>
        <strain evidence="1">NZ13_MG1</strain>
    </source>
</reference>
<dbReference type="EMBL" id="NDWU01000002">
    <property type="protein sequence ID" value="PUA34193.1"/>
    <property type="molecule type" value="Genomic_DNA"/>
</dbReference>
<evidence type="ECO:0000313" key="1">
    <source>
        <dbReference type="EMBL" id="PUA34193.1"/>
    </source>
</evidence>
<dbReference type="AlphaFoldDB" id="A0A2R7Y9J5"/>
<proteinExistence type="predicted"/>